<accession>A0A2Z3RXL5</accession>
<evidence type="ECO:0000313" key="2">
    <source>
        <dbReference type="Proteomes" id="UP000246894"/>
    </source>
</evidence>
<dbReference type="AlphaFoldDB" id="A0A2Z3RXL5"/>
<keyword evidence="2" id="KW-1185">Reference proteome</keyword>
<name>A0A2Z3RXL5_9MICO</name>
<dbReference type="EMBL" id="CP023994">
    <property type="protein sequence ID" value="AWR20874.1"/>
    <property type="molecule type" value="Genomic_DNA"/>
</dbReference>
<sequence>MWSHILKQQLEVTQEEFWNCVREGQLPDRGFEPLTAPPQSLPLFLLRELMRLGVSEQDALTLTPAEAAEKRADLLAGAEGAV</sequence>
<organism evidence="1 2">
    <name type="scientific">Aurantimicrobium photophilum</name>
    <dbReference type="NCBI Taxonomy" id="1987356"/>
    <lineage>
        <taxon>Bacteria</taxon>
        <taxon>Bacillati</taxon>
        <taxon>Actinomycetota</taxon>
        <taxon>Actinomycetes</taxon>
        <taxon>Micrococcales</taxon>
        <taxon>Microbacteriaceae</taxon>
        <taxon>Aurantimicrobium</taxon>
    </lineage>
</organism>
<proteinExistence type="predicted"/>
<reference evidence="1 2" key="1">
    <citation type="submission" date="2017-10" db="EMBL/GenBank/DDBJ databases">
        <title>Genome of an Actinobacterium that displays light-enhanced growth.</title>
        <authorList>
            <person name="Maresca J.A."/>
            <person name="Hempel P."/>
            <person name="Shevchenko O."/>
            <person name="Miller K.J."/>
            <person name="Hahn M.W."/>
        </authorList>
    </citation>
    <scope>NUCLEOTIDE SEQUENCE [LARGE SCALE GENOMIC DNA]</scope>
    <source>
        <strain evidence="1 2">MWH-Mo1</strain>
    </source>
</reference>
<dbReference type="Proteomes" id="UP000246894">
    <property type="component" value="Chromosome"/>
</dbReference>
<protein>
    <submittedName>
        <fullName evidence="1">Uncharacterized protein</fullName>
    </submittedName>
</protein>
<evidence type="ECO:0000313" key="1">
    <source>
        <dbReference type="EMBL" id="AWR20874.1"/>
    </source>
</evidence>
<dbReference type="KEGG" id="aum:AURMO_00255"/>
<dbReference type="RefSeq" id="WP_204163629.1">
    <property type="nucleotide sequence ID" value="NZ_CP023994.1"/>
</dbReference>
<gene>
    <name evidence="1" type="ORF">AURMO_00255</name>
</gene>